<organism evidence="2 3">
    <name type="scientific">Marisediminitalea aggregata</name>
    <dbReference type="NCBI Taxonomy" id="634436"/>
    <lineage>
        <taxon>Bacteria</taxon>
        <taxon>Pseudomonadati</taxon>
        <taxon>Pseudomonadota</taxon>
        <taxon>Gammaproteobacteria</taxon>
        <taxon>Alteromonadales</taxon>
        <taxon>Alteromonadaceae</taxon>
        <taxon>Marisediminitalea</taxon>
    </lineage>
</organism>
<dbReference type="OrthoDB" id="7863671at2"/>
<dbReference type="PANTHER" id="PTHR33507:SF3">
    <property type="entry name" value="INNER MEMBRANE PROTEIN YBBJ"/>
    <property type="match status" value="1"/>
</dbReference>
<gene>
    <name evidence="2" type="ORF">SAMN05216361_0485</name>
</gene>
<reference evidence="3" key="1">
    <citation type="submission" date="2016-11" db="EMBL/GenBank/DDBJ databases">
        <authorList>
            <person name="Varghese N."/>
            <person name="Submissions S."/>
        </authorList>
    </citation>
    <scope>NUCLEOTIDE SEQUENCE [LARGE SCALE GENOMIC DNA]</scope>
    <source>
        <strain evidence="3">CGMCC 1.8995</strain>
    </source>
</reference>
<evidence type="ECO:0000313" key="2">
    <source>
        <dbReference type="EMBL" id="SHF81243.1"/>
    </source>
</evidence>
<dbReference type="GO" id="GO:0005886">
    <property type="term" value="C:plasma membrane"/>
    <property type="evidence" value="ECO:0007669"/>
    <property type="project" value="TreeGrafter"/>
</dbReference>
<dbReference type="RefSeq" id="WP_073317257.1">
    <property type="nucleotide sequence ID" value="NZ_FQWD01000001.1"/>
</dbReference>
<feature type="transmembrane region" description="Helical" evidence="1">
    <location>
        <begin position="55"/>
        <end position="76"/>
    </location>
</feature>
<dbReference type="Gene3D" id="2.40.50.140">
    <property type="entry name" value="Nucleic acid-binding proteins"/>
    <property type="match status" value="1"/>
</dbReference>
<keyword evidence="1" id="KW-1133">Transmembrane helix</keyword>
<keyword evidence="3" id="KW-1185">Reference proteome</keyword>
<dbReference type="InterPro" id="IPR052165">
    <property type="entry name" value="Membrane_assoc_protease"/>
</dbReference>
<name>A0A1M5EPL6_9ALTE</name>
<dbReference type="PANTHER" id="PTHR33507">
    <property type="entry name" value="INNER MEMBRANE PROTEIN YBBJ"/>
    <property type="match status" value="1"/>
</dbReference>
<sequence length="153" mass="16263">MDWLSDNLASTLAVIGLLLLAIEIAVLGFATFVLLFVGIAALITSGLFYLDIVPATYLNAMISVGVITALSAAVLYRPLQQMQKQVEKKPVTSDFNGVRFVITEAIGPASTTTHAYSGIQWTVKSTQPIDAGTEVEVVNVEVGVFYVVPASNA</sequence>
<dbReference type="AlphaFoldDB" id="A0A1M5EPL6"/>
<dbReference type="EMBL" id="FQWD01000001">
    <property type="protein sequence ID" value="SHF81243.1"/>
    <property type="molecule type" value="Genomic_DNA"/>
</dbReference>
<protein>
    <submittedName>
        <fullName evidence="2">Uncharacterized protein</fullName>
    </submittedName>
</protein>
<keyword evidence="1" id="KW-0472">Membrane</keyword>
<proteinExistence type="predicted"/>
<dbReference type="Proteomes" id="UP000184520">
    <property type="component" value="Unassembled WGS sequence"/>
</dbReference>
<dbReference type="InterPro" id="IPR012340">
    <property type="entry name" value="NA-bd_OB-fold"/>
</dbReference>
<keyword evidence="1" id="KW-0812">Transmembrane</keyword>
<dbReference type="STRING" id="634436.SAMN05216361_0485"/>
<evidence type="ECO:0000256" key="1">
    <source>
        <dbReference type="SAM" id="Phobius"/>
    </source>
</evidence>
<feature type="transmembrane region" description="Helical" evidence="1">
    <location>
        <begin position="12"/>
        <end position="43"/>
    </location>
</feature>
<evidence type="ECO:0000313" key="3">
    <source>
        <dbReference type="Proteomes" id="UP000184520"/>
    </source>
</evidence>
<accession>A0A1M5EPL6</accession>